<proteinExistence type="predicted"/>
<dbReference type="Pfam" id="PF13671">
    <property type="entry name" value="AAA_33"/>
    <property type="match status" value="1"/>
</dbReference>
<reference evidence="1 2" key="1">
    <citation type="submission" date="2024-06" db="EMBL/GenBank/DDBJ databases">
        <title>Sorghum-associated microbial communities from plants grown in Nebraska, USA.</title>
        <authorList>
            <person name="Schachtman D."/>
        </authorList>
    </citation>
    <scope>NUCLEOTIDE SEQUENCE [LARGE SCALE GENOMIC DNA]</scope>
    <source>
        <strain evidence="1 2">3207</strain>
    </source>
</reference>
<evidence type="ECO:0000313" key="2">
    <source>
        <dbReference type="Proteomes" id="UP001549321"/>
    </source>
</evidence>
<dbReference type="Gene3D" id="3.40.50.300">
    <property type="entry name" value="P-loop containing nucleotide triphosphate hydrolases"/>
    <property type="match status" value="1"/>
</dbReference>
<keyword evidence="2" id="KW-1185">Reference proteome</keyword>
<dbReference type="RefSeq" id="WP_354554334.1">
    <property type="nucleotide sequence ID" value="NZ_JBEPSM010000005.1"/>
</dbReference>
<gene>
    <name evidence="1" type="ORF">ABIE08_004591</name>
</gene>
<dbReference type="InterPro" id="IPR027417">
    <property type="entry name" value="P-loop_NTPase"/>
</dbReference>
<dbReference type="EMBL" id="JBEPSM010000005">
    <property type="protein sequence ID" value="MET4636628.1"/>
    <property type="molecule type" value="Genomic_DNA"/>
</dbReference>
<dbReference type="SUPFAM" id="SSF52540">
    <property type="entry name" value="P-loop containing nucleoside triphosphate hydrolases"/>
    <property type="match status" value="1"/>
</dbReference>
<name>A0ABV2R7C7_9HYPH</name>
<organism evidence="1 2">
    <name type="scientific">Kaistia defluvii</name>
    <dbReference type="NCBI Taxonomy" id="410841"/>
    <lineage>
        <taxon>Bacteria</taxon>
        <taxon>Pseudomonadati</taxon>
        <taxon>Pseudomonadota</taxon>
        <taxon>Alphaproteobacteria</taxon>
        <taxon>Hyphomicrobiales</taxon>
        <taxon>Kaistiaceae</taxon>
        <taxon>Kaistia</taxon>
    </lineage>
</organism>
<evidence type="ECO:0000313" key="1">
    <source>
        <dbReference type="EMBL" id="MET4636628.1"/>
    </source>
</evidence>
<dbReference type="Proteomes" id="UP001549321">
    <property type="component" value="Unassembled WGS sequence"/>
</dbReference>
<comment type="caution">
    <text evidence="1">The sequence shown here is derived from an EMBL/GenBank/DDBJ whole genome shotgun (WGS) entry which is preliminary data.</text>
</comment>
<sequence>MSQPRLILITGAMAAGKSTVAQAVAEALPKSVHLRGDVFRRMIVNGAAVMGPVLDDEAQAQLRLRHDLACDAARRYHAAGFSVVYQDILIGRHLTDVVARLADLDPRIVVLCPDAATLARRDRERSKTGYGEGFPPDILADALVRETPRIGLWIDSSQMTVGEVVARILAG</sequence>
<accession>A0ABV2R7C7</accession>
<protein>
    <submittedName>
        <fullName evidence="1">Chloramphenicol 3-O-phosphotransferase</fullName>
    </submittedName>
</protein>